<accession>A0A183D0V9</accession>
<keyword evidence="3" id="KW-0472">Membrane</keyword>
<keyword evidence="2" id="KW-0931">ER-Golgi transport</keyword>
<dbReference type="Gene3D" id="3.30.450.70">
    <property type="match status" value="1"/>
</dbReference>
<keyword evidence="5" id="KW-1185">Reference proteome</keyword>
<reference evidence="4 5" key="2">
    <citation type="submission" date="2018-11" db="EMBL/GenBank/DDBJ databases">
        <authorList>
            <consortium name="Pathogen Informatics"/>
        </authorList>
    </citation>
    <scope>NUCLEOTIDE SEQUENCE [LARGE SCALE GENOMIC DNA]</scope>
</reference>
<dbReference type="AlphaFoldDB" id="A0A183D0V9"/>
<evidence type="ECO:0000256" key="3">
    <source>
        <dbReference type="SAM" id="Phobius"/>
    </source>
</evidence>
<feature type="transmembrane region" description="Helical" evidence="3">
    <location>
        <begin position="6"/>
        <end position="36"/>
    </location>
</feature>
<protein>
    <submittedName>
        <fullName evidence="6">Rho-GAP domain-containing protein</fullName>
    </submittedName>
</protein>
<dbReference type="Pfam" id="PF04099">
    <property type="entry name" value="Sybindin"/>
    <property type="match status" value="1"/>
</dbReference>
<evidence type="ECO:0000313" key="6">
    <source>
        <dbReference type="WBParaSite" id="GPUH_0000235501-mRNA-1"/>
    </source>
</evidence>
<keyword evidence="1" id="KW-0813">Transport</keyword>
<evidence type="ECO:0000256" key="2">
    <source>
        <dbReference type="ARBA" id="ARBA00022892"/>
    </source>
</evidence>
<evidence type="ECO:0000256" key="1">
    <source>
        <dbReference type="ARBA" id="ARBA00022448"/>
    </source>
</evidence>
<evidence type="ECO:0000313" key="5">
    <source>
        <dbReference type="Proteomes" id="UP000271098"/>
    </source>
</evidence>
<reference evidence="6" key="1">
    <citation type="submission" date="2016-06" db="UniProtKB">
        <authorList>
            <consortium name="WormBaseParasite"/>
        </authorList>
    </citation>
    <scope>IDENTIFICATION</scope>
</reference>
<dbReference type="GO" id="GO:0030008">
    <property type="term" value="C:TRAPP complex"/>
    <property type="evidence" value="ECO:0007669"/>
    <property type="project" value="InterPro"/>
</dbReference>
<proteinExistence type="predicted"/>
<dbReference type="PANTHER" id="PTHR45134:SF22">
    <property type="entry name" value="G-PROTEIN COUPLED RECEPTORS FAMILY 1 PROFILE DOMAIN-CONTAINING PROTEIN"/>
    <property type="match status" value="1"/>
</dbReference>
<dbReference type="WBParaSite" id="GPUH_0000235501-mRNA-1">
    <property type="protein sequence ID" value="GPUH_0000235501-mRNA-1"/>
    <property type="gene ID" value="GPUH_0000235501"/>
</dbReference>
<evidence type="ECO:0000313" key="4">
    <source>
        <dbReference type="EMBL" id="VDK33593.1"/>
    </source>
</evidence>
<name>A0A183D0V9_9BILA</name>
<dbReference type="PANTHER" id="PTHR45134">
    <property type="entry name" value="OS08G0543275 PROTEIN"/>
    <property type="match status" value="1"/>
</dbReference>
<dbReference type="EMBL" id="UYRT01003462">
    <property type="protein sequence ID" value="VDK33593.1"/>
    <property type="molecule type" value="Genomic_DNA"/>
</dbReference>
<keyword evidence="3" id="KW-0812">Transmembrane</keyword>
<keyword evidence="3" id="KW-1133">Transmembrane helix</keyword>
<dbReference type="Proteomes" id="UP000271098">
    <property type="component" value="Unassembled WGS sequence"/>
</dbReference>
<sequence length="93" mass="10914">MYVCMYVCMCVCMYVCMHVCTYVCMYVCMYVCIYMLQQVKSFETSQYKLNYLEIPSGLKMVLNTDPSAAGIPELLRCIYQVLLSYIRLLYLSN</sequence>
<dbReference type="InterPro" id="IPR007233">
    <property type="entry name" value="TRAPPC"/>
</dbReference>
<dbReference type="OrthoDB" id="246406at2759"/>
<organism evidence="6">
    <name type="scientific">Gongylonema pulchrum</name>
    <dbReference type="NCBI Taxonomy" id="637853"/>
    <lineage>
        <taxon>Eukaryota</taxon>
        <taxon>Metazoa</taxon>
        <taxon>Ecdysozoa</taxon>
        <taxon>Nematoda</taxon>
        <taxon>Chromadorea</taxon>
        <taxon>Rhabditida</taxon>
        <taxon>Spirurina</taxon>
        <taxon>Spiruromorpha</taxon>
        <taxon>Spiruroidea</taxon>
        <taxon>Gongylonematidae</taxon>
        <taxon>Gongylonema</taxon>
    </lineage>
</organism>
<gene>
    <name evidence="4" type="ORF">GPUH_LOCUS2349</name>
</gene>
<dbReference type="GO" id="GO:0016192">
    <property type="term" value="P:vesicle-mediated transport"/>
    <property type="evidence" value="ECO:0007669"/>
    <property type="project" value="UniProtKB-KW"/>
</dbReference>